<comment type="subcellular location">
    <subcellularLocation>
        <location evidence="1">Cell membrane</location>
        <topology evidence="1">Multi-pass membrane protein</topology>
    </subcellularLocation>
</comment>
<dbReference type="PANTHER" id="PTHR24221">
    <property type="entry name" value="ATP-BINDING CASSETTE SUB-FAMILY B"/>
    <property type="match status" value="1"/>
</dbReference>
<gene>
    <name evidence="10" type="ORF">SAMN05421644_15713</name>
</gene>
<keyword evidence="11" id="KW-1185">Reference proteome</keyword>
<feature type="transmembrane region" description="Helical" evidence="7">
    <location>
        <begin position="303"/>
        <end position="328"/>
    </location>
</feature>
<feature type="domain" description="ABC transmembrane type-1" evidence="9">
    <location>
        <begin position="194"/>
        <end position="488"/>
    </location>
</feature>
<feature type="transmembrane region" description="Helical" evidence="7">
    <location>
        <begin position="334"/>
        <end position="357"/>
    </location>
</feature>
<dbReference type="Pfam" id="PF00005">
    <property type="entry name" value="ABC_tran"/>
    <property type="match status" value="1"/>
</dbReference>
<evidence type="ECO:0000256" key="1">
    <source>
        <dbReference type="ARBA" id="ARBA00004651"/>
    </source>
</evidence>
<feature type="transmembrane region" description="Helical" evidence="7">
    <location>
        <begin position="233"/>
        <end position="256"/>
    </location>
</feature>
<dbReference type="PROSITE" id="PS50893">
    <property type="entry name" value="ABC_TRANSPORTER_2"/>
    <property type="match status" value="1"/>
</dbReference>
<protein>
    <submittedName>
        <fullName evidence="10">NHLM bacteriocin system ABC transporter, ATP-binding protein</fullName>
    </submittedName>
</protein>
<dbReference type="InterPro" id="IPR011527">
    <property type="entry name" value="ABC1_TM_dom"/>
</dbReference>
<dbReference type="InterPro" id="IPR003593">
    <property type="entry name" value="AAA+_ATPase"/>
</dbReference>
<dbReference type="SUPFAM" id="SSF90123">
    <property type="entry name" value="ABC transporter transmembrane region"/>
    <property type="match status" value="1"/>
</dbReference>
<dbReference type="PROSITE" id="PS50929">
    <property type="entry name" value="ABC_TM1F"/>
    <property type="match status" value="1"/>
</dbReference>
<dbReference type="GO" id="GO:0140359">
    <property type="term" value="F:ABC-type transporter activity"/>
    <property type="evidence" value="ECO:0007669"/>
    <property type="project" value="InterPro"/>
</dbReference>
<keyword evidence="3" id="KW-0547">Nucleotide-binding</keyword>
<dbReference type="InterPro" id="IPR036640">
    <property type="entry name" value="ABC1_TM_sf"/>
</dbReference>
<dbReference type="NCBIfam" id="TIGR03797">
    <property type="entry name" value="NHLM_micro_ABC2"/>
    <property type="match status" value="1"/>
</dbReference>
<feature type="domain" description="ABC transporter" evidence="8">
    <location>
        <begin position="520"/>
        <end position="709"/>
    </location>
</feature>
<dbReference type="AlphaFoldDB" id="A0A1H3JG88"/>
<dbReference type="GO" id="GO:0005886">
    <property type="term" value="C:plasma membrane"/>
    <property type="evidence" value="ECO:0007669"/>
    <property type="project" value="UniProtKB-SubCell"/>
</dbReference>
<evidence type="ECO:0000259" key="9">
    <source>
        <dbReference type="PROSITE" id="PS50929"/>
    </source>
</evidence>
<keyword evidence="4 10" id="KW-0067">ATP-binding</keyword>
<evidence type="ECO:0000256" key="2">
    <source>
        <dbReference type="ARBA" id="ARBA00022692"/>
    </source>
</evidence>
<dbReference type="OrthoDB" id="9759820at2"/>
<evidence type="ECO:0000256" key="4">
    <source>
        <dbReference type="ARBA" id="ARBA00022840"/>
    </source>
</evidence>
<feature type="transmembrane region" description="Helical" evidence="7">
    <location>
        <begin position="194"/>
        <end position="213"/>
    </location>
</feature>
<dbReference type="SMART" id="SM00382">
    <property type="entry name" value="AAA"/>
    <property type="match status" value="1"/>
</dbReference>
<dbReference type="STRING" id="61595.SAMN05421644_15713"/>
<evidence type="ECO:0000256" key="5">
    <source>
        <dbReference type="ARBA" id="ARBA00022989"/>
    </source>
</evidence>
<dbReference type="EMBL" id="FNOW01000057">
    <property type="protein sequence ID" value="SDY38589.1"/>
    <property type="molecule type" value="Genomic_DNA"/>
</dbReference>
<name>A0A1H3JG88_ALLWA</name>
<keyword evidence="5 7" id="KW-1133">Transmembrane helix</keyword>
<dbReference type="Gene3D" id="3.40.50.300">
    <property type="entry name" value="P-loop containing nucleotide triphosphate hydrolases"/>
    <property type="match status" value="1"/>
</dbReference>
<dbReference type="GO" id="GO:0005524">
    <property type="term" value="F:ATP binding"/>
    <property type="evidence" value="ECO:0007669"/>
    <property type="project" value="UniProtKB-KW"/>
</dbReference>
<dbReference type="GO" id="GO:0016887">
    <property type="term" value="F:ATP hydrolysis activity"/>
    <property type="evidence" value="ECO:0007669"/>
    <property type="project" value="InterPro"/>
</dbReference>
<dbReference type="Pfam" id="PF00664">
    <property type="entry name" value="ABC_membrane"/>
    <property type="match status" value="1"/>
</dbReference>
<accession>A0A1H3JG88</accession>
<dbReference type="Gene3D" id="1.20.1560.10">
    <property type="entry name" value="ABC transporter type 1, transmembrane domain"/>
    <property type="match status" value="1"/>
</dbReference>
<keyword evidence="6 7" id="KW-0472">Membrane</keyword>
<dbReference type="GO" id="GO:0034040">
    <property type="term" value="F:ATPase-coupled lipid transmembrane transporter activity"/>
    <property type="evidence" value="ECO:0007669"/>
    <property type="project" value="TreeGrafter"/>
</dbReference>
<dbReference type="SUPFAM" id="SSF52540">
    <property type="entry name" value="P-loop containing nucleoside triphosphate hydrolases"/>
    <property type="match status" value="1"/>
</dbReference>
<dbReference type="PROSITE" id="PS00211">
    <property type="entry name" value="ABC_TRANSPORTER_1"/>
    <property type="match status" value="1"/>
</dbReference>
<sequence>MEAMAKRLADIQARDATHLERRAASDRLTFSTALRRIAGILMPARQHQGLTVANTTTLDPLYEAMRLVAAASDIVLTAPAERQNALAYPLDDIARRSHIRTRRVLLRDDWHRRDNGPLLGYLAEDLRPVALLPDGPQRYRLLDPSTQSERPLTNALAEQLSGEAQALYRPFPAHSLTIREVLSFGMAGLRLDPITVLMMGLLTGLLALVTPIASSQILSNVIPRADLSMHLMLIAGLMLAALGSAAFTVTRSFAMLRLQTRMDARIQSAVWDRLLSLPVSFFREYSAGDLADRANGINAIREILSSTVVQAALNVVFSVFSLILLFWYSGTLALVALAIVAIVLGLSFLITLMQLPLQREMIGRGGKIEGLVFQLLSGLSKLRISASGSRAFARWIDEFSITKELTYRARRLSAIQQVINTLFPLIASLTFFAVISFVLNTEPDASNTPLTLTHSGFGMEQLLGFLPAFGQFSTAMIGLLGTLTTLIMIVPLYERVRPILDTLPERSELRADPGALDGRIEFSSVLFRYDPQIPPAVNHVSARIASGSYVAFVGASGSGKSTLVRLLLGFEQPESGGIYIDGRDITGLDMQAVRRQIGVVLQNGRIMAGSLFENIVGSLPLTIHDAWAAAEMAGFADDIKQMPMGMHTVLADGAGSLSGGQRQRLMIARALVHKPRILILDEATSALDNRTQDVVNRSLAKLNMTRIVI</sequence>
<dbReference type="InterPro" id="IPR039421">
    <property type="entry name" value="Type_1_exporter"/>
</dbReference>
<evidence type="ECO:0000256" key="7">
    <source>
        <dbReference type="SAM" id="Phobius"/>
    </source>
</evidence>
<evidence type="ECO:0000313" key="10">
    <source>
        <dbReference type="EMBL" id="SDY38589.1"/>
    </source>
</evidence>
<reference evidence="11" key="1">
    <citation type="submission" date="2016-10" db="EMBL/GenBank/DDBJ databases">
        <authorList>
            <person name="Varghese N."/>
            <person name="Submissions S."/>
        </authorList>
    </citation>
    <scope>NUCLEOTIDE SEQUENCE [LARGE SCALE GENOMIC DNA]</scope>
    <source>
        <strain evidence="11">DSM 173</strain>
    </source>
</reference>
<dbReference type="InterPro" id="IPR022515">
    <property type="entry name" value="NHPM_micro_ABC2"/>
</dbReference>
<evidence type="ECO:0000259" key="8">
    <source>
        <dbReference type="PROSITE" id="PS50893"/>
    </source>
</evidence>
<dbReference type="InterPro" id="IPR003439">
    <property type="entry name" value="ABC_transporter-like_ATP-bd"/>
</dbReference>
<evidence type="ECO:0000256" key="6">
    <source>
        <dbReference type="ARBA" id="ARBA00023136"/>
    </source>
</evidence>
<dbReference type="InterPro" id="IPR027417">
    <property type="entry name" value="P-loop_NTPase"/>
</dbReference>
<evidence type="ECO:0000313" key="11">
    <source>
        <dbReference type="Proteomes" id="UP000198672"/>
    </source>
</evidence>
<dbReference type="RefSeq" id="WP_091335236.1">
    <property type="nucleotide sequence ID" value="NZ_FNOW01000057.1"/>
</dbReference>
<dbReference type="Proteomes" id="UP000198672">
    <property type="component" value="Unassembled WGS sequence"/>
</dbReference>
<keyword evidence="2 7" id="KW-0812">Transmembrane</keyword>
<evidence type="ECO:0000256" key="3">
    <source>
        <dbReference type="ARBA" id="ARBA00022741"/>
    </source>
</evidence>
<feature type="transmembrane region" description="Helical" evidence="7">
    <location>
        <begin position="418"/>
        <end position="439"/>
    </location>
</feature>
<organism evidence="10 11">
    <name type="scientific">Allochromatium warmingii</name>
    <name type="common">Chromatium warmingii</name>
    <dbReference type="NCBI Taxonomy" id="61595"/>
    <lineage>
        <taxon>Bacteria</taxon>
        <taxon>Pseudomonadati</taxon>
        <taxon>Pseudomonadota</taxon>
        <taxon>Gammaproteobacteria</taxon>
        <taxon>Chromatiales</taxon>
        <taxon>Chromatiaceae</taxon>
        <taxon>Allochromatium</taxon>
    </lineage>
</organism>
<proteinExistence type="predicted"/>
<dbReference type="InterPro" id="IPR017871">
    <property type="entry name" value="ABC_transporter-like_CS"/>
</dbReference>
<dbReference type="PANTHER" id="PTHR24221:SF654">
    <property type="entry name" value="ATP-BINDING CASSETTE SUB-FAMILY B MEMBER 6"/>
    <property type="match status" value="1"/>
</dbReference>
<feature type="transmembrane region" description="Helical" evidence="7">
    <location>
        <begin position="472"/>
        <end position="493"/>
    </location>
</feature>